<dbReference type="EMBL" id="KN818286">
    <property type="protein sequence ID" value="KIL61262.1"/>
    <property type="molecule type" value="Genomic_DNA"/>
</dbReference>
<protein>
    <submittedName>
        <fullName evidence="1">Uncharacterized protein</fullName>
    </submittedName>
</protein>
<dbReference type="AlphaFoldDB" id="A0A0C2WIC3"/>
<proteinExistence type="predicted"/>
<dbReference type="InParanoid" id="A0A0C2WIC3"/>
<name>A0A0C2WIC3_AMAMK</name>
<dbReference type="HOGENOM" id="CLU_2960264_0_0_1"/>
<reference evidence="1 2" key="1">
    <citation type="submission" date="2014-04" db="EMBL/GenBank/DDBJ databases">
        <title>Evolutionary Origins and Diversification of the Mycorrhizal Mutualists.</title>
        <authorList>
            <consortium name="DOE Joint Genome Institute"/>
            <consortium name="Mycorrhizal Genomics Consortium"/>
            <person name="Kohler A."/>
            <person name="Kuo A."/>
            <person name="Nagy L.G."/>
            <person name="Floudas D."/>
            <person name="Copeland A."/>
            <person name="Barry K.W."/>
            <person name="Cichocki N."/>
            <person name="Veneault-Fourrey C."/>
            <person name="LaButti K."/>
            <person name="Lindquist E.A."/>
            <person name="Lipzen A."/>
            <person name="Lundell T."/>
            <person name="Morin E."/>
            <person name="Murat C."/>
            <person name="Riley R."/>
            <person name="Ohm R."/>
            <person name="Sun H."/>
            <person name="Tunlid A."/>
            <person name="Henrissat B."/>
            <person name="Grigoriev I.V."/>
            <person name="Hibbett D.S."/>
            <person name="Martin F."/>
        </authorList>
    </citation>
    <scope>NUCLEOTIDE SEQUENCE [LARGE SCALE GENOMIC DNA]</scope>
    <source>
        <strain evidence="1 2">Koide BX008</strain>
    </source>
</reference>
<evidence type="ECO:0000313" key="2">
    <source>
        <dbReference type="Proteomes" id="UP000054549"/>
    </source>
</evidence>
<accession>A0A0C2WIC3</accession>
<keyword evidence="2" id="KW-1185">Reference proteome</keyword>
<dbReference type="Proteomes" id="UP000054549">
    <property type="component" value="Unassembled WGS sequence"/>
</dbReference>
<gene>
    <name evidence="1" type="ORF">M378DRAFT_167066</name>
</gene>
<sequence length="59" mass="6815">MVYPVLPRRDDTVCRSSRPRACSKSERSCYIRRRRLVLCSKSSVSKTQKVRHCGIPCVC</sequence>
<evidence type="ECO:0000313" key="1">
    <source>
        <dbReference type="EMBL" id="KIL61262.1"/>
    </source>
</evidence>
<organism evidence="1 2">
    <name type="scientific">Amanita muscaria (strain Koide BX008)</name>
    <dbReference type="NCBI Taxonomy" id="946122"/>
    <lineage>
        <taxon>Eukaryota</taxon>
        <taxon>Fungi</taxon>
        <taxon>Dikarya</taxon>
        <taxon>Basidiomycota</taxon>
        <taxon>Agaricomycotina</taxon>
        <taxon>Agaricomycetes</taxon>
        <taxon>Agaricomycetidae</taxon>
        <taxon>Agaricales</taxon>
        <taxon>Pluteineae</taxon>
        <taxon>Amanitaceae</taxon>
        <taxon>Amanita</taxon>
    </lineage>
</organism>